<keyword evidence="1" id="KW-0812">Transmembrane</keyword>
<dbReference type="AlphaFoldDB" id="A0A2J6SVI7"/>
<dbReference type="InParanoid" id="A0A2J6SVI7"/>
<proteinExistence type="predicted"/>
<keyword evidence="3" id="KW-1185">Reference proteome</keyword>
<keyword evidence="1" id="KW-0472">Membrane</keyword>
<dbReference type="RefSeq" id="XP_024731699.1">
    <property type="nucleotide sequence ID" value="XM_024883650.1"/>
</dbReference>
<dbReference type="GeneID" id="36591727"/>
<accession>A0A2J6SVI7</accession>
<evidence type="ECO:0000313" key="2">
    <source>
        <dbReference type="EMBL" id="PMD54795.1"/>
    </source>
</evidence>
<name>A0A2J6SVI7_9HELO</name>
<dbReference type="Proteomes" id="UP000235371">
    <property type="component" value="Unassembled WGS sequence"/>
</dbReference>
<evidence type="ECO:0000313" key="3">
    <source>
        <dbReference type="Proteomes" id="UP000235371"/>
    </source>
</evidence>
<feature type="transmembrane region" description="Helical" evidence="1">
    <location>
        <begin position="33"/>
        <end position="59"/>
    </location>
</feature>
<reference evidence="2 3" key="1">
    <citation type="submission" date="2016-04" db="EMBL/GenBank/DDBJ databases">
        <title>A degradative enzymes factory behind the ericoid mycorrhizal symbiosis.</title>
        <authorList>
            <consortium name="DOE Joint Genome Institute"/>
            <person name="Martino E."/>
            <person name="Morin E."/>
            <person name="Grelet G."/>
            <person name="Kuo A."/>
            <person name="Kohler A."/>
            <person name="Daghino S."/>
            <person name="Barry K."/>
            <person name="Choi C."/>
            <person name="Cichocki N."/>
            <person name="Clum A."/>
            <person name="Copeland A."/>
            <person name="Hainaut M."/>
            <person name="Haridas S."/>
            <person name="Labutti K."/>
            <person name="Lindquist E."/>
            <person name="Lipzen A."/>
            <person name="Khouja H.-R."/>
            <person name="Murat C."/>
            <person name="Ohm R."/>
            <person name="Olson A."/>
            <person name="Spatafora J."/>
            <person name="Veneault-Fourrey C."/>
            <person name="Henrissat B."/>
            <person name="Grigoriev I."/>
            <person name="Martin F."/>
            <person name="Perotto S."/>
        </authorList>
    </citation>
    <scope>NUCLEOTIDE SEQUENCE [LARGE SCALE GENOMIC DNA]</scope>
    <source>
        <strain evidence="2 3">E</strain>
    </source>
</reference>
<gene>
    <name evidence="2" type="ORF">K444DRAFT_633702</name>
</gene>
<evidence type="ECO:0000256" key="1">
    <source>
        <dbReference type="SAM" id="Phobius"/>
    </source>
</evidence>
<protein>
    <submittedName>
        <fullName evidence="2">Uncharacterized protein</fullName>
    </submittedName>
</protein>
<feature type="transmembrane region" description="Helical" evidence="1">
    <location>
        <begin position="71"/>
        <end position="88"/>
    </location>
</feature>
<sequence length="102" mass="10926">MSSSRSMLLIIHLAYLLLLDLLALPLPLPARLLILPAIDTILAPYPILLIANLLLVVLIPSATSTTNMATILLVPPAPLPVILLSLLLPDLDFPLPVALIKN</sequence>
<organism evidence="2 3">
    <name type="scientific">Hyaloscypha bicolor E</name>
    <dbReference type="NCBI Taxonomy" id="1095630"/>
    <lineage>
        <taxon>Eukaryota</taxon>
        <taxon>Fungi</taxon>
        <taxon>Dikarya</taxon>
        <taxon>Ascomycota</taxon>
        <taxon>Pezizomycotina</taxon>
        <taxon>Leotiomycetes</taxon>
        <taxon>Helotiales</taxon>
        <taxon>Hyaloscyphaceae</taxon>
        <taxon>Hyaloscypha</taxon>
        <taxon>Hyaloscypha bicolor</taxon>
    </lineage>
</organism>
<keyword evidence="1" id="KW-1133">Transmembrane helix</keyword>
<dbReference type="EMBL" id="KZ613856">
    <property type="protein sequence ID" value="PMD54795.1"/>
    <property type="molecule type" value="Genomic_DNA"/>
</dbReference>